<sequence>MNILFWDIDGTLLNTGRAGLYAIEEAFSELQGKKVTVPPIAAGGRTDNYICQQLLFKATGKMPAHADVSAFCRRYEKLLLKWISKTDGQVFPLVREILPFFAERSDFKQVLLTGNSEYGARLKLDAYELSSYFDFAHSGFACDFYYRDDMARHAYKLVQQAWGDAIENIFVIGDTPYDIQCGKAIYAKTVAVSTGHYTAAQLKQHTPWWLVEHLPCPEEMLKKFNS</sequence>
<dbReference type="PANTHER" id="PTHR43434:SF1">
    <property type="entry name" value="PHOSPHOGLYCOLATE PHOSPHATASE"/>
    <property type="match status" value="1"/>
</dbReference>
<dbReference type="OrthoDB" id="9781769at2"/>
<keyword evidence="2" id="KW-1185">Reference proteome</keyword>
<protein>
    <submittedName>
        <fullName evidence="1">Phosphoglycolate phosphatase, HAD superfamily</fullName>
    </submittedName>
</protein>
<evidence type="ECO:0000313" key="2">
    <source>
        <dbReference type="Proteomes" id="UP000199309"/>
    </source>
</evidence>
<dbReference type="AlphaFoldDB" id="A0A1G9Q0X6"/>
<dbReference type="EMBL" id="FNHQ01000001">
    <property type="protein sequence ID" value="SDM04670.1"/>
    <property type="molecule type" value="Genomic_DNA"/>
</dbReference>
<dbReference type="SUPFAM" id="SSF56784">
    <property type="entry name" value="HAD-like"/>
    <property type="match status" value="1"/>
</dbReference>
<gene>
    <name evidence="1" type="ORF">SAMN05660299_00072</name>
</gene>
<organism evidence="1 2">
    <name type="scientific">Megasphaera paucivorans</name>
    <dbReference type="NCBI Taxonomy" id="349095"/>
    <lineage>
        <taxon>Bacteria</taxon>
        <taxon>Bacillati</taxon>
        <taxon>Bacillota</taxon>
        <taxon>Negativicutes</taxon>
        <taxon>Veillonellales</taxon>
        <taxon>Veillonellaceae</taxon>
        <taxon>Megasphaera</taxon>
    </lineage>
</organism>
<dbReference type="SFLD" id="SFLDG01129">
    <property type="entry name" value="C1.5:_HAD__Beta-PGM__Phosphata"/>
    <property type="match status" value="1"/>
</dbReference>
<accession>A0A1G9Q0X6</accession>
<dbReference type="InterPro" id="IPR023214">
    <property type="entry name" value="HAD_sf"/>
</dbReference>
<dbReference type="GO" id="GO:0005829">
    <property type="term" value="C:cytosol"/>
    <property type="evidence" value="ECO:0007669"/>
    <property type="project" value="TreeGrafter"/>
</dbReference>
<dbReference type="InterPro" id="IPR023198">
    <property type="entry name" value="PGP-like_dom2"/>
</dbReference>
<dbReference type="PANTHER" id="PTHR43434">
    <property type="entry name" value="PHOSPHOGLYCOLATE PHOSPHATASE"/>
    <property type="match status" value="1"/>
</dbReference>
<dbReference type="InterPro" id="IPR036412">
    <property type="entry name" value="HAD-like_sf"/>
</dbReference>
<proteinExistence type="predicted"/>
<dbReference type="InterPro" id="IPR050155">
    <property type="entry name" value="HAD-like_hydrolase_sf"/>
</dbReference>
<name>A0A1G9Q0X6_9FIRM</name>
<dbReference type="RefSeq" id="WP_091647189.1">
    <property type="nucleotide sequence ID" value="NZ_FNHQ01000001.1"/>
</dbReference>
<dbReference type="SFLD" id="SFLDS00003">
    <property type="entry name" value="Haloacid_Dehalogenase"/>
    <property type="match status" value="1"/>
</dbReference>
<dbReference type="Gene3D" id="1.10.150.240">
    <property type="entry name" value="Putative phosphatase, domain 2"/>
    <property type="match status" value="1"/>
</dbReference>
<dbReference type="GO" id="GO:0008967">
    <property type="term" value="F:phosphoglycolate phosphatase activity"/>
    <property type="evidence" value="ECO:0007669"/>
    <property type="project" value="TreeGrafter"/>
</dbReference>
<dbReference type="STRING" id="349095.SAMN05660299_00072"/>
<dbReference type="Pfam" id="PF12710">
    <property type="entry name" value="HAD"/>
    <property type="match status" value="1"/>
</dbReference>
<dbReference type="Proteomes" id="UP000199309">
    <property type="component" value="Unassembled WGS sequence"/>
</dbReference>
<reference evidence="1 2" key="1">
    <citation type="submission" date="2016-10" db="EMBL/GenBank/DDBJ databases">
        <authorList>
            <person name="de Groot N.N."/>
        </authorList>
    </citation>
    <scope>NUCLEOTIDE SEQUENCE [LARGE SCALE GENOMIC DNA]</scope>
    <source>
        <strain evidence="1 2">DSM 16981</strain>
    </source>
</reference>
<dbReference type="Gene3D" id="3.40.50.1000">
    <property type="entry name" value="HAD superfamily/HAD-like"/>
    <property type="match status" value="1"/>
</dbReference>
<dbReference type="GO" id="GO:0006281">
    <property type="term" value="P:DNA repair"/>
    <property type="evidence" value="ECO:0007669"/>
    <property type="project" value="TreeGrafter"/>
</dbReference>
<evidence type="ECO:0000313" key="1">
    <source>
        <dbReference type="EMBL" id="SDM04670.1"/>
    </source>
</evidence>